<feature type="signal peptide" evidence="1">
    <location>
        <begin position="1"/>
        <end position="18"/>
    </location>
</feature>
<evidence type="ECO:0008006" key="4">
    <source>
        <dbReference type="Google" id="ProtNLM"/>
    </source>
</evidence>
<gene>
    <name evidence="2" type="ORF">DIS18_09925</name>
</gene>
<comment type="caution">
    <text evidence="2">The sequence shown here is derived from an EMBL/GenBank/DDBJ whole genome shotgun (WGS) entry which is preliminary data.</text>
</comment>
<dbReference type="EMBL" id="QFRI01000002">
    <property type="protein sequence ID" value="PWH82554.1"/>
    <property type="molecule type" value="Genomic_DNA"/>
</dbReference>
<protein>
    <recommendedName>
        <fullName evidence="4">Lipocalin-like domain-containing protein</fullName>
    </recommendedName>
</protein>
<reference evidence="3" key="1">
    <citation type="submission" date="2018-05" db="EMBL/GenBank/DDBJ databases">
        <title>Algibacter marinivivus sp. nov., isolated from sample around a algae.</title>
        <authorList>
            <person name="Lu D."/>
        </authorList>
    </citation>
    <scope>NUCLEOTIDE SEQUENCE [LARGE SCALE GENOMIC DNA]</scope>
    <source>
        <strain evidence="3">ZY111</strain>
    </source>
</reference>
<evidence type="ECO:0000256" key="1">
    <source>
        <dbReference type="SAM" id="SignalP"/>
    </source>
</evidence>
<keyword evidence="3" id="KW-1185">Reference proteome</keyword>
<reference evidence="2 3" key="2">
    <citation type="submission" date="2018-05" db="EMBL/GenBank/DDBJ databases">
        <title>Algibacter marinivivus sp. nov., isolated from sample around a algae.</title>
        <authorList>
            <person name="Zhong X."/>
        </authorList>
    </citation>
    <scope>NUCLEOTIDE SEQUENCE [LARGE SCALE GENOMIC DNA]</scope>
    <source>
        <strain evidence="2 3">ZY111</strain>
    </source>
</reference>
<name>A0A2U2X475_9FLAO</name>
<dbReference type="Proteomes" id="UP000245375">
    <property type="component" value="Unassembled WGS sequence"/>
</dbReference>
<keyword evidence="1" id="KW-0732">Signal</keyword>
<evidence type="ECO:0000313" key="2">
    <source>
        <dbReference type="EMBL" id="PWH82554.1"/>
    </source>
</evidence>
<dbReference type="RefSeq" id="WP_109352921.1">
    <property type="nucleotide sequence ID" value="NZ_QFRI01000002.1"/>
</dbReference>
<dbReference type="AlphaFoldDB" id="A0A2U2X475"/>
<evidence type="ECO:0000313" key="3">
    <source>
        <dbReference type="Proteomes" id="UP000245375"/>
    </source>
</evidence>
<accession>A0A2U2X475</accession>
<sequence>MKKLIVLLVLALSFTSCEKDELNDAELNLAETKVLGTWEMYRDENLESIIDEWTGTEWTTKDQWFQNTREDSEIILEFKADNTFVDRYANVEVANGTWGLLDDGRFYFDYIQNSGIKNEQLTQRRYITIYCDNTYSIEIENNDRAVYYYRKMNTTECSDLIEYNVE</sequence>
<dbReference type="OrthoDB" id="1436272at2"/>
<feature type="chain" id="PRO_5015749734" description="Lipocalin-like domain-containing protein" evidence="1">
    <location>
        <begin position="19"/>
        <end position="166"/>
    </location>
</feature>
<dbReference type="PROSITE" id="PS51257">
    <property type="entry name" value="PROKAR_LIPOPROTEIN"/>
    <property type="match status" value="1"/>
</dbReference>
<organism evidence="2 3">
    <name type="scientific">Algibacter marinivivus</name>
    <dbReference type="NCBI Taxonomy" id="2100723"/>
    <lineage>
        <taxon>Bacteria</taxon>
        <taxon>Pseudomonadati</taxon>
        <taxon>Bacteroidota</taxon>
        <taxon>Flavobacteriia</taxon>
        <taxon>Flavobacteriales</taxon>
        <taxon>Flavobacteriaceae</taxon>
        <taxon>Algibacter</taxon>
    </lineage>
</organism>
<proteinExistence type="predicted"/>